<dbReference type="EMBL" id="WJXA01000004">
    <property type="protein sequence ID" value="KAF7145074.1"/>
    <property type="molecule type" value="Genomic_DNA"/>
</dbReference>
<proteinExistence type="predicted"/>
<evidence type="ECO:0000313" key="1">
    <source>
        <dbReference type="EMBL" id="KAF7145074.1"/>
    </source>
</evidence>
<dbReference type="AlphaFoldDB" id="A0A834LMG0"/>
<gene>
    <name evidence="1" type="ORF">RHSIM_Rhsim04G0211300</name>
</gene>
<protein>
    <submittedName>
        <fullName evidence="1">Uncharacterized protein</fullName>
    </submittedName>
</protein>
<evidence type="ECO:0000313" key="2">
    <source>
        <dbReference type="Proteomes" id="UP000626092"/>
    </source>
</evidence>
<organism evidence="1 2">
    <name type="scientific">Rhododendron simsii</name>
    <name type="common">Sims's rhododendron</name>
    <dbReference type="NCBI Taxonomy" id="118357"/>
    <lineage>
        <taxon>Eukaryota</taxon>
        <taxon>Viridiplantae</taxon>
        <taxon>Streptophyta</taxon>
        <taxon>Embryophyta</taxon>
        <taxon>Tracheophyta</taxon>
        <taxon>Spermatophyta</taxon>
        <taxon>Magnoliopsida</taxon>
        <taxon>eudicotyledons</taxon>
        <taxon>Gunneridae</taxon>
        <taxon>Pentapetalae</taxon>
        <taxon>asterids</taxon>
        <taxon>Ericales</taxon>
        <taxon>Ericaceae</taxon>
        <taxon>Ericoideae</taxon>
        <taxon>Rhodoreae</taxon>
        <taxon>Rhododendron</taxon>
    </lineage>
</organism>
<dbReference type="Proteomes" id="UP000626092">
    <property type="component" value="Unassembled WGS sequence"/>
</dbReference>
<name>A0A834LMG0_RHOSS</name>
<keyword evidence="2" id="KW-1185">Reference proteome</keyword>
<comment type="caution">
    <text evidence="1">The sequence shown here is derived from an EMBL/GenBank/DDBJ whole genome shotgun (WGS) entry which is preliminary data.</text>
</comment>
<accession>A0A834LMG0</accession>
<reference evidence="1" key="1">
    <citation type="submission" date="2019-11" db="EMBL/GenBank/DDBJ databases">
        <authorList>
            <person name="Liu Y."/>
            <person name="Hou J."/>
            <person name="Li T.-Q."/>
            <person name="Guan C.-H."/>
            <person name="Wu X."/>
            <person name="Wu H.-Z."/>
            <person name="Ling F."/>
            <person name="Zhang R."/>
            <person name="Shi X.-G."/>
            <person name="Ren J.-P."/>
            <person name="Chen E.-F."/>
            <person name="Sun J.-M."/>
        </authorList>
    </citation>
    <scope>NUCLEOTIDE SEQUENCE</scope>
    <source>
        <strain evidence="1">Adult_tree_wgs_1</strain>
        <tissue evidence="1">Leaves</tissue>
    </source>
</reference>
<sequence>MYQKLSPSPECPEYQDENMTYGLGYDSVSDDFKVVRAVVFPSTNDPTPVYVFTPKLSRVFTPKLSRGRGLKTLATLVLVMRPGLLWMGLALALLYTKDGEVEMVLNSKKLMIFNPKQNTYKRIEIPLDCECFTAASYLESLVSPRGCKGLIA</sequence>
<dbReference type="OrthoDB" id="10495806at2759"/>